<feature type="compositionally biased region" description="Low complexity" evidence="10">
    <location>
        <begin position="151"/>
        <end position="163"/>
    </location>
</feature>
<name>K8F3J7_9CHLO</name>
<keyword evidence="4 8" id="KW-0812">Transmembrane</keyword>
<dbReference type="Proteomes" id="UP000198341">
    <property type="component" value="Chromosome 4"/>
</dbReference>
<dbReference type="GO" id="GO:0016020">
    <property type="term" value="C:membrane"/>
    <property type="evidence" value="ECO:0007669"/>
    <property type="project" value="UniProtKB-SubCell"/>
</dbReference>
<evidence type="ECO:0000256" key="3">
    <source>
        <dbReference type="ARBA" id="ARBA00022448"/>
    </source>
</evidence>
<proteinExistence type="inferred from homology"/>
<sequence>MNKEAVSGATAGFMATITLHPLDVIKTRLQVQDLQIATKYNGTLHAFKTILKNEGARGLYAGLSPAVVGNTASWAMYFAFYDRARKRYEKASNDDGEVEKKKTKEKKSISSGETLLAAAEAGVCVSLLTNPIWVAKTRLALQERGGGGGMEAKSSSSGSSGSSGRAGGGGVKVQKPTKVVVRYKGLIDCLYSIARTEGIPGLYKGLTPSLLLVSHGAIQFTCYENLKSLARGEGGAIFALENGGKKNDDDGIAPTSEQRELTSAECGVYGMLSKIVASLITYPQQVVRARMQKLQIERNQIKYKSLLQSFGTISRREGISGMYKGMVPNLARMLPSTGVTFFTYEFVNRMFVEGPDENNNED</sequence>
<evidence type="ECO:0000256" key="2">
    <source>
        <dbReference type="ARBA" id="ARBA00006375"/>
    </source>
</evidence>
<evidence type="ECO:0000313" key="12">
    <source>
        <dbReference type="Proteomes" id="UP000198341"/>
    </source>
</evidence>
<evidence type="ECO:0000256" key="5">
    <source>
        <dbReference type="ARBA" id="ARBA00022737"/>
    </source>
</evidence>
<dbReference type="EMBL" id="FO082275">
    <property type="protein sequence ID" value="CCO16123.1"/>
    <property type="molecule type" value="Genomic_DNA"/>
</dbReference>
<keyword evidence="5" id="KW-0677">Repeat</keyword>
<feature type="repeat" description="Solcar" evidence="8">
    <location>
        <begin position="261"/>
        <end position="350"/>
    </location>
</feature>
<protein>
    <submittedName>
        <fullName evidence="11">Uncharacterized protein</fullName>
    </submittedName>
</protein>
<evidence type="ECO:0000313" key="11">
    <source>
        <dbReference type="EMBL" id="CCO16123.1"/>
    </source>
</evidence>
<comment type="subcellular location">
    <subcellularLocation>
        <location evidence="1">Membrane</location>
        <topology evidence="1">Multi-pass membrane protein</topology>
    </subcellularLocation>
</comment>
<dbReference type="SUPFAM" id="SSF103506">
    <property type="entry name" value="Mitochondrial carrier"/>
    <property type="match status" value="1"/>
</dbReference>
<gene>
    <name evidence="11" type="ORF">Bathy04g02520</name>
</gene>
<evidence type="ECO:0000256" key="1">
    <source>
        <dbReference type="ARBA" id="ARBA00004141"/>
    </source>
</evidence>
<evidence type="ECO:0000256" key="8">
    <source>
        <dbReference type="PROSITE-ProRule" id="PRU00282"/>
    </source>
</evidence>
<dbReference type="AlphaFoldDB" id="K8F3J7"/>
<dbReference type="eggNOG" id="KOG0764">
    <property type="taxonomic scope" value="Eukaryota"/>
</dbReference>
<evidence type="ECO:0000256" key="10">
    <source>
        <dbReference type="SAM" id="MobiDB-lite"/>
    </source>
</evidence>
<dbReference type="Gene3D" id="1.50.40.10">
    <property type="entry name" value="Mitochondrial carrier domain"/>
    <property type="match status" value="1"/>
</dbReference>
<reference evidence="11 12" key="1">
    <citation type="submission" date="2011-10" db="EMBL/GenBank/DDBJ databases">
        <authorList>
            <person name="Genoscope - CEA"/>
        </authorList>
    </citation>
    <scope>NUCLEOTIDE SEQUENCE [LARGE SCALE GENOMIC DNA]</scope>
    <source>
        <strain evidence="11 12">RCC 1105</strain>
    </source>
</reference>
<accession>K8F3J7</accession>
<keyword evidence="12" id="KW-1185">Reference proteome</keyword>
<keyword evidence="7 8" id="KW-0472">Membrane</keyword>
<dbReference type="PROSITE" id="PS50920">
    <property type="entry name" value="SOLCAR"/>
    <property type="match status" value="3"/>
</dbReference>
<dbReference type="RefSeq" id="XP_007513598.1">
    <property type="nucleotide sequence ID" value="XM_007513536.1"/>
</dbReference>
<dbReference type="PANTHER" id="PTHR45683">
    <property type="entry name" value="MITOCHONDRIAL NICOTINAMIDE ADENINE DINUCLEOTIDE TRANSPORTER 1-RELATED-RELATED"/>
    <property type="match status" value="1"/>
</dbReference>
<evidence type="ECO:0000256" key="4">
    <source>
        <dbReference type="ARBA" id="ARBA00022692"/>
    </source>
</evidence>
<dbReference type="STRING" id="41875.K8F3J7"/>
<dbReference type="GeneID" id="19016277"/>
<dbReference type="InterPro" id="IPR044712">
    <property type="entry name" value="SLC25A32-like"/>
</dbReference>
<dbReference type="OrthoDB" id="269120at2759"/>
<keyword evidence="3 9" id="KW-0813">Transport</keyword>
<feature type="repeat" description="Solcar" evidence="8">
    <location>
        <begin position="3"/>
        <end position="87"/>
    </location>
</feature>
<evidence type="ECO:0000256" key="9">
    <source>
        <dbReference type="RuleBase" id="RU000488"/>
    </source>
</evidence>
<dbReference type="GO" id="GO:0055085">
    <property type="term" value="P:transmembrane transport"/>
    <property type="evidence" value="ECO:0007669"/>
    <property type="project" value="InterPro"/>
</dbReference>
<dbReference type="InterPro" id="IPR018108">
    <property type="entry name" value="MCP_transmembrane"/>
</dbReference>
<evidence type="ECO:0000256" key="6">
    <source>
        <dbReference type="ARBA" id="ARBA00022989"/>
    </source>
</evidence>
<feature type="repeat" description="Solcar" evidence="8">
    <location>
        <begin position="109"/>
        <end position="229"/>
    </location>
</feature>
<feature type="region of interest" description="Disordered" evidence="10">
    <location>
        <begin position="145"/>
        <end position="172"/>
    </location>
</feature>
<keyword evidence="6" id="KW-1133">Transmembrane helix</keyword>
<dbReference type="KEGG" id="bpg:Bathy04g02520"/>
<dbReference type="GO" id="GO:0006862">
    <property type="term" value="P:nucleotide transport"/>
    <property type="evidence" value="ECO:0007669"/>
    <property type="project" value="InterPro"/>
</dbReference>
<dbReference type="InterPro" id="IPR023395">
    <property type="entry name" value="MCP_dom_sf"/>
</dbReference>
<evidence type="ECO:0000256" key="7">
    <source>
        <dbReference type="ARBA" id="ARBA00023136"/>
    </source>
</evidence>
<comment type="similarity">
    <text evidence="2 9">Belongs to the mitochondrial carrier (TC 2.A.29) family.</text>
</comment>
<organism evidence="11 12">
    <name type="scientific">Bathycoccus prasinos</name>
    <dbReference type="NCBI Taxonomy" id="41875"/>
    <lineage>
        <taxon>Eukaryota</taxon>
        <taxon>Viridiplantae</taxon>
        <taxon>Chlorophyta</taxon>
        <taxon>Mamiellophyceae</taxon>
        <taxon>Mamiellales</taxon>
        <taxon>Bathycoccaceae</taxon>
        <taxon>Bathycoccus</taxon>
    </lineage>
</organism>
<dbReference type="Pfam" id="PF00153">
    <property type="entry name" value="Mito_carr"/>
    <property type="match status" value="3"/>
</dbReference>